<gene>
    <name evidence="1" type="ORF">JOL62DRAFT_413917</name>
</gene>
<organism evidence="1 2">
    <name type="scientific">Phyllosticta paracitricarpa</name>
    <dbReference type="NCBI Taxonomy" id="2016321"/>
    <lineage>
        <taxon>Eukaryota</taxon>
        <taxon>Fungi</taxon>
        <taxon>Dikarya</taxon>
        <taxon>Ascomycota</taxon>
        <taxon>Pezizomycotina</taxon>
        <taxon>Dothideomycetes</taxon>
        <taxon>Dothideomycetes incertae sedis</taxon>
        <taxon>Botryosphaeriales</taxon>
        <taxon>Phyllostictaceae</taxon>
        <taxon>Phyllosticta</taxon>
    </lineage>
</organism>
<keyword evidence="2" id="KW-1185">Reference proteome</keyword>
<accession>A0ABR1MV76</accession>
<evidence type="ECO:0000313" key="2">
    <source>
        <dbReference type="Proteomes" id="UP001367316"/>
    </source>
</evidence>
<reference evidence="1 2" key="1">
    <citation type="submission" date="2024-04" db="EMBL/GenBank/DDBJ databases">
        <title>Phyllosticta paracitricarpa is synonymous to the EU quarantine fungus P. citricarpa based on phylogenomic analyses.</title>
        <authorList>
            <consortium name="Lawrence Berkeley National Laboratory"/>
            <person name="Van ingen-buijs V.A."/>
            <person name="Van westerhoven A.C."/>
            <person name="Haridas S."/>
            <person name="Skiadas P."/>
            <person name="Martin F."/>
            <person name="Groenewald J.Z."/>
            <person name="Crous P.W."/>
            <person name="Seidl M.F."/>
        </authorList>
    </citation>
    <scope>NUCLEOTIDE SEQUENCE [LARGE SCALE GENOMIC DNA]</scope>
    <source>
        <strain evidence="1 2">CBS 141358</strain>
    </source>
</reference>
<protein>
    <submittedName>
        <fullName evidence="1">Uncharacterized protein</fullName>
    </submittedName>
</protein>
<dbReference type="EMBL" id="JBBPBF010000071">
    <property type="protein sequence ID" value="KAK7605724.1"/>
    <property type="molecule type" value="Genomic_DNA"/>
</dbReference>
<name>A0ABR1MV76_9PEZI</name>
<comment type="caution">
    <text evidence="1">The sequence shown here is derived from an EMBL/GenBank/DDBJ whole genome shotgun (WGS) entry which is preliminary data.</text>
</comment>
<proteinExistence type="predicted"/>
<dbReference type="Proteomes" id="UP001367316">
    <property type="component" value="Unassembled WGS sequence"/>
</dbReference>
<sequence length="339" mass="39218">MSLKTFERSAGRPDRFHFVTAARPTIDTTTEVTAISLSDAYERSQPLDANGYPIYTSSELSLLIKEAVGLFCAYHTRRNSGDEYAIACHRAKQLRIFLDFYDDKDWELRMEPIDLDDEQYSIGRIYKRTEAFYAGLDAFWNHPEPRNVRLLTFRERTLDLLEAANDGDKSAALRDVDSIHWNSMFSMPDELTRIVNIVAKRAPERDFSTWEAGEVEKLIGELNFCSQPRVFDLRRRGRVMLPQDEQPAGYLKRCYADPNRFMDAAETVCRVYGNAIVSGNLWMCFCDFALKWWVHSEPAERRRLLEAADMGEWRKALVVNLSHDKLCPCENVKKDCLLV</sequence>
<evidence type="ECO:0000313" key="1">
    <source>
        <dbReference type="EMBL" id="KAK7605724.1"/>
    </source>
</evidence>